<protein>
    <submittedName>
        <fullName evidence="2">Uncharacterized protein</fullName>
    </submittedName>
</protein>
<reference evidence="2 3" key="1">
    <citation type="submission" date="2018-10" db="EMBL/GenBank/DDBJ databases">
        <title>Phylogenomics of Brevibacillus.</title>
        <authorList>
            <person name="Dunlap C."/>
        </authorList>
    </citation>
    <scope>NUCLEOTIDE SEQUENCE [LARGE SCALE GENOMIC DNA]</scope>
    <source>
        <strain evidence="2 3">JCM 15716</strain>
    </source>
</reference>
<evidence type="ECO:0000313" key="2">
    <source>
        <dbReference type="EMBL" id="RNB80156.1"/>
    </source>
</evidence>
<feature type="transmembrane region" description="Helical" evidence="1">
    <location>
        <begin position="27"/>
        <end position="46"/>
    </location>
</feature>
<keyword evidence="1" id="KW-0812">Transmembrane</keyword>
<dbReference type="Proteomes" id="UP000271031">
    <property type="component" value="Unassembled WGS sequence"/>
</dbReference>
<dbReference type="EMBL" id="RHHQ01000025">
    <property type="protein sequence ID" value="RNB80156.1"/>
    <property type="molecule type" value="Genomic_DNA"/>
</dbReference>
<gene>
    <name evidence="2" type="ORF">EDM56_27485</name>
</gene>
<evidence type="ECO:0000313" key="3">
    <source>
        <dbReference type="Proteomes" id="UP000271031"/>
    </source>
</evidence>
<accession>A0A3M8CWE3</accession>
<evidence type="ECO:0000256" key="1">
    <source>
        <dbReference type="SAM" id="Phobius"/>
    </source>
</evidence>
<keyword evidence="1" id="KW-0472">Membrane</keyword>
<sequence length="83" mass="9581">MWMLILFGIVGVLQIGFHKDVFTRRSLLLISMEAIVIVVLYAFVVIQVPQVVLLFLPLIFWCGRILPLICPLLFQKKQGYNAY</sequence>
<comment type="caution">
    <text evidence="2">The sequence shown here is derived from an EMBL/GenBank/DDBJ whole genome shotgun (WGS) entry which is preliminary data.</text>
</comment>
<keyword evidence="1" id="KW-1133">Transmembrane helix</keyword>
<dbReference type="AlphaFoldDB" id="A0A3M8CWE3"/>
<keyword evidence="3" id="KW-1185">Reference proteome</keyword>
<feature type="transmembrane region" description="Helical" evidence="1">
    <location>
        <begin position="52"/>
        <end position="74"/>
    </location>
</feature>
<name>A0A3M8CWE3_9BACL</name>
<organism evidence="2 3">
    <name type="scientific">Brevibacillus fluminis</name>
    <dbReference type="NCBI Taxonomy" id="511487"/>
    <lineage>
        <taxon>Bacteria</taxon>
        <taxon>Bacillati</taxon>
        <taxon>Bacillota</taxon>
        <taxon>Bacilli</taxon>
        <taxon>Bacillales</taxon>
        <taxon>Paenibacillaceae</taxon>
        <taxon>Brevibacillus</taxon>
    </lineage>
</organism>
<proteinExistence type="predicted"/>